<protein>
    <recommendedName>
        <fullName evidence="5">Activator of Hsp90 ATPase AHSA1-like N-terminal domain-containing protein</fullName>
    </recommendedName>
</protein>
<feature type="compositionally biased region" description="Basic and acidic residues" evidence="4">
    <location>
        <begin position="92"/>
        <end position="102"/>
    </location>
</feature>
<dbReference type="GO" id="GO:0001671">
    <property type="term" value="F:ATPase activator activity"/>
    <property type="evidence" value="ECO:0007669"/>
    <property type="project" value="InterPro"/>
</dbReference>
<feature type="compositionally biased region" description="Polar residues" evidence="4">
    <location>
        <begin position="120"/>
        <end position="136"/>
    </location>
</feature>
<comment type="similarity">
    <text evidence="1">Belongs to the AHA1 family.</text>
</comment>
<dbReference type="PROSITE" id="PS51375">
    <property type="entry name" value="PPR"/>
    <property type="match status" value="1"/>
</dbReference>
<sequence>MKTFFRSFQHPFRSIVAQSPSAASGSTFGSTGGAGAGFHPGRNFYQGYHGYGRAFTQASNNNGDDEDGRSPSKAHRYKLSRRQSVSNSSRSEVVKAIRDQRRLITTQSTTPNDTERSGRPRSNSTASIENGTSSLEESPDDIHSPDKPPPQSSHDSHNAQLGNSQSELGNELISRISAAKESNDFFAVKRIVNSVYTVTDPSVELWDTALEALCVTRPDSFTVDDAVAFYNDMIARDLKPTAKTYSNLITILCLRDNFVHNALKSVNARKVLDSSLEAQAQALESEQNFKVAMSIFNLAVRLSVLPSTVHTYNWLLMACKHHRDVDSAINVFSILESLPNVKTQHCTYAILIDLYGAVADLEGASVIFEDYINALKSNKVNNTQAFPTLPVNKSATVYNSMISTNFSCNEALGGVEVFQTMLESPMSIRPDTVAAVIEGFARVGDSSSGLEWLKRTATTSMEGSQIPHPPVSSFYFIITSLLKEGKVEEAKAACELLKECQAKYTMDPTGAELSILSNNIMQAVVGNPEQADVMMDIANELFRHQMIEKSSKGIYYPAVQTLIHTCTSLGRFDLAMGMFIQWAQAGKIQFVDQGQLSERRIWHKYISAAVNLLVKTPGISLQQMFDAYRMAYDSHVLCTVETLQIVLNKVQQARNECEGDFKLINLTREQWNIYTNVWLNAAKHHINVEDSQILAAESAQQFVADIVNTFGHNADDIANIINVNDLGFVFSKMFNNQDAAKLIEGLGFRFNGPENYTSGYIPADKVQTDQAVPMSYPSFDSSDASLDQTPPTTPGSAEVEYVVDDGLSEMISRHDYRRNMGVSASDCYNVLMEGISNGTTASIHKLAGLANALGRVGDIEKAKKVYTHAYEVLQQLPSMEERSIGWFRLEDAMISGLGHGGDIEGATQHRLRIIQAGGAPSADSYAACINNVKETTDDATLARELWDESRKFGVKANTFLFNSIISKLSKARKAHEALEILDQMIAERVRPSSVTYGAIINACTRIGDESSAVHFFNTMVTESKAQLRVPPFNTMIQFYTQTKPNRDRALYYYGEMLACRVAPSAHTYKLLLDAYGSIEPVDKASLAKVFETLVNDPRVKVSGTHWASLIHSAGCVEKDVDAAVQIFDSIPSHPSNSNGDLPDAIVFEALLNVLVENQRQDLIPKLLESIEASHIHQTAYIANLLIRGYASSGDISKSREVFESMVDPPMGAAASGNHPSDVNSVDAAAVFREPSTWAEMIKAELEAKSVDNAKNLIARMEERMYPLAVTSKIASLIRKMLLCKVMSSANWHWKQLDCSNFAKEYFKEKLVGLKINDELTIDELKECDGDVTLGQRKSKLVTIYDLKIVIEWTVGELRGRTLVPEVSHEAIDGLDEYVFDSSVLKGQADGKFDHIRKQVLPQTLKAIFDQFPVDLREKYASHVQVSSQSSSATPSQPSTPAADAQAPAVNKTEKVHIPSKPAAKGNLNTSTIRLEERYQISASELFDVLTNKQRVPMWTRAPAEIEPKVGADVVLFGGGVRGKVTDVDADKKITMDWSLTGGKWPEGHKASLTIALNQSDDSTAAKFILDGVPIGLEDDVQPSLEQYYTKPLKLLFGTVL</sequence>
<comment type="caution">
    <text evidence="6">The sequence shown here is derived from an EMBL/GenBank/DDBJ whole genome shotgun (WGS) entry which is preliminary data.</text>
</comment>
<dbReference type="Pfam" id="PF01535">
    <property type="entry name" value="PPR"/>
    <property type="match status" value="1"/>
</dbReference>
<dbReference type="InterPro" id="IPR002885">
    <property type="entry name" value="PPR_rpt"/>
</dbReference>
<dbReference type="Gene3D" id="3.30.530.20">
    <property type="match status" value="1"/>
</dbReference>
<evidence type="ECO:0000259" key="5">
    <source>
        <dbReference type="SMART" id="SM01000"/>
    </source>
</evidence>
<dbReference type="SMART" id="SM01000">
    <property type="entry name" value="Aha1_N"/>
    <property type="match status" value="1"/>
</dbReference>
<dbReference type="PANTHER" id="PTHR46128">
    <property type="entry name" value="MITOCHONDRIAL GROUP I INTRON SPLICING FACTOR CCM1"/>
    <property type="match status" value="1"/>
</dbReference>
<feature type="region of interest" description="Disordered" evidence="4">
    <location>
        <begin position="55"/>
        <end position="163"/>
    </location>
</feature>
<feature type="domain" description="Activator of Hsp90 ATPase AHSA1-like N-terminal" evidence="5">
    <location>
        <begin position="1297"/>
        <end position="1421"/>
    </location>
</feature>
<organism evidence="6 7">
    <name type="scientific">Wallemia hederae</name>
    <dbReference type="NCBI Taxonomy" id="1540922"/>
    <lineage>
        <taxon>Eukaryota</taxon>
        <taxon>Fungi</taxon>
        <taxon>Dikarya</taxon>
        <taxon>Basidiomycota</taxon>
        <taxon>Wallemiomycotina</taxon>
        <taxon>Wallemiomycetes</taxon>
        <taxon>Wallemiales</taxon>
        <taxon>Wallemiaceae</taxon>
        <taxon>Wallemia</taxon>
    </lineage>
</organism>
<dbReference type="Proteomes" id="UP000310189">
    <property type="component" value="Unassembled WGS sequence"/>
</dbReference>
<dbReference type="InterPro" id="IPR036338">
    <property type="entry name" value="Aha1"/>
</dbReference>
<evidence type="ECO:0000256" key="2">
    <source>
        <dbReference type="ARBA" id="ARBA00007626"/>
    </source>
</evidence>
<dbReference type="GO" id="GO:0051087">
    <property type="term" value="F:protein-folding chaperone binding"/>
    <property type="evidence" value="ECO:0007669"/>
    <property type="project" value="InterPro"/>
</dbReference>
<feature type="compositionally biased region" description="Basic residues" evidence="4">
    <location>
        <begin position="72"/>
        <end position="81"/>
    </location>
</feature>
<dbReference type="InterPro" id="IPR050872">
    <property type="entry name" value="PPR_P_subfamily"/>
</dbReference>
<dbReference type="Gene3D" id="1.25.40.10">
    <property type="entry name" value="Tetratricopeptide repeat domain"/>
    <property type="match status" value="4"/>
</dbReference>
<accession>A0A4T0FMK5</accession>
<evidence type="ECO:0000256" key="3">
    <source>
        <dbReference type="PROSITE-ProRule" id="PRU00708"/>
    </source>
</evidence>
<name>A0A4T0FMK5_9BASI</name>
<dbReference type="InterPro" id="IPR023393">
    <property type="entry name" value="START-like_dom_sf"/>
</dbReference>
<feature type="compositionally biased region" description="Polar residues" evidence="4">
    <location>
        <begin position="103"/>
        <end position="112"/>
    </location>
</feature>
<dbReference type="NCBIfam" id="TIGR00756">
    <property type="entry name" value="PPR"/>
    <property type="match status" value="1"/>
</dbReference>
<dbReference type="InterPro" id="IPR013538">
    <property type="entry name" value="ASHA1/2-like_C"/>
</dbReference>
<dbReference type="Pfam" id="PF13041">
    <property type="entry name" value="PPR_2"/>
    <property type="match status" value="1"/>
</dbReference>
<evidence type="ECO:0000256" key="1">
    <source>
        <dbReference type="ARBA" id="ARBA00006817"/>
    </source>
</evidence>
<evidence type="ECO:0000313" key="7">
    <source>
        <dbReference type="Proteomes" id="UP000310189"/>
    </source>
</evidence>
<comment type="similarity">
    <text evidence="2">Belongs to the PPR family. P subfamily.</text>
</comment>
<dbReference type="PANTHER" id="PTHR46128:SF329">
    <property type="entry name" value="MITOCHONDRIAL GROUP I INTRON SPLICING FACTOR DMR1"/>
    <property type="match status" value="1"/>
</dbReference>
<feature type="region of interest" description="Disordered" evidence="4">
    <location>
        <begin position="1425"/>
        <end position="1465"/>
    </location>
</feature>
<evidence type="ECO:0000256" key="4">
    <source>
        <dbReference type="SAM" id="MobiDB-lite"/>
    </source>
</evidence>
<reference evidence="6 7" key="1">
    <citation type="submission" date="2019-03" db="EMBL/GenBank/DDBJ databases">
        <title>Sequencing 23 genomes of Wallemia ichthyophaga.</title>
        <authorList>
            <person name="Gostincar C."/>
        </authorList>
    </citation>
    <scope>NUCLEOTIDE SEQUENCE [LARGE SCALE GENOMIC DNA]</scope>
    <source>
        <strain evidence="6 7">EXF-5753</strain>
    </source>
</reference>
<dbReference type="Gene3D" id="3.15.10.20">
    <property type="entry name" value="Activator of Hsp90 ATPase Aha1, N-terminal domain"/>
    <property type="match status" value="1"/>
</dbReference>
<feature type="compositionally biased region" description="Low complexity" evidence="4">
    <location>
        <begin position="1425"/>
        <end position="1449"/>
    </location>
</feature>
<dbReference type="SUPFAM" id="SSF55961">
    <property type="entry name" value="Bet v1-like"/>
    <property type="match status" value="1"/>
</dbReference>
<dbReference type="EMBL" id="SPNW01000026">
    <property type="protein sequence ID" value="TIA89569.1"/>
    <property type="molecule type" value="Genomic_DNA"/>
</dbReference>
<feature type="region of interest" description="Disordered" evidence="4">
    <location>
        <begin position="777"/>
        <end position="796"/>
    </location>
</feature>
<dbReference type="CDD" id="cd08892">
    <property type="entry name" value="SRPBCC_Aha1"/>
    <property type="match status" value="1"/>
</dbReference>
<dbReference type="InterPro" id="IPR015310">
    <property type="entry name" value="AHSA1-like_N"/>
</dbReference>
<dbReference type="Pfam" id="PF09229">
    <property type="entry name" value="Aha1_N"/>
    <property type="match status" value="1"/>
</dbReference>
<dbReference type="OrthoDB" id="411857at2759"/>
<dbReference type="Pfam" id="PF08327">
    <property type="entry name" value="AHSA1"/>
    <property type="match status" value="1"/>
</dbReference>
<feature type="repeat" description="PPR" evidence="3">
    <location>
        <begin position="957"/>
        <end position="991"/>
    </location>
</feature>
<evidence type="ECO:0000313" key="6">
    <source>
        <dbReference type="EMBL" id="TIA89569.1"/>
    </source>
</evidence>
<feature type="compositionally biased region" description="Low complexity" evidence="4">
    <location>
        <begin position="82"/>
        <end position="91"/>
    </location>
</feature>
<dbReference type="InterPro" id="IPR011990">
    <property type="entry name" value="TPR-like_helical_dom_sf"/>
</dbReference>
<feature type="compositionally biased region" description="Polar residues" evidence="4">
    <location>
        <begin position="778"/>
        <end position="790"/>
    </location>
</feature>
<keyword evidence="7" id="KW-1185">Reference proteome</keyword>
<proteinExistence type="inferred from homology"/>
<gene>
    <name evidence="6" type="ORF">E3P99_02024</name>
</gene>
<dbReference type="SUPFAM" id="SSF103111">
    <property type="entry name" value="Activator of Hsp90 ATPase, Aha1"/>
    <property type="match status" value="1"/>
</dbReference>